<accession>A0A8A4TJI8</accession>
<dbReference type="EMBL" id="CP071793">
    <property type="protein sequence ID" value="QTD50086.1"/>
    <property type="molecule type" value="Genomic_DNA"/>
</dbReference>
<dbReference type="SUPFAM" id="SSF50939">
    <property type="entry name" value="Sialidases"/>
    <property type="match status" value="1"/>
</dbReference>
<keyword evidence="3" id="KW-1185">Reference proteome</keyword>
<gene>
    <name evidence="2" type="ORF">J3U87_31260</name>
</gene>
<dbReference type="InterPro" id="IPR036278">
    <property type="entry name" value="Sialidase_sf"/>
</dbReference>
<name>A0A8A4TJI8_SULCO</name>
<sequence>MVQHHKYLVLKGTFLLCLLFSSTFSPAQTNPDWTTHGLEGEFHDLVAGANGYVLVGEDTSGTGAIWYSGDGELWGDPVTTTDQRLEHVAWSGTAYVAAGRNGILSSSDGEAWLGRPFGSEGIQSLIWDGSRFLALLMNDAVLSGSANGQNWSQILDPPGFNLLDMASNGNRIVCVTHGNLLVGTLDGQWQTLPITVEDQRDQFLTINWNGSRFLARGEDGLTATSEDGLNWSVFDNENGDTSRALIWDGQKYIEIDTTSLRVSLDGVEWTSSPLPLRDQESPHNLVRAGDRYFFLAGSERLLASEDLQDWHHVSPKLTTDYRGKWLDDRLFWMGTNMLNTTDARTWYPLDARVAMRDVTTNGTRFVAVGDSGTVYLSDNTIDWREYSTGSALNLTSVVFADNRFWALGGDAGYLFSSADGTAWRTENQRFSANSWLYHLDDTATVVDSKGTWRLNNGSWQLSAQPARMTATPLGNGLHYLALDDEDLVFSRDGRRWSSAHLPPEADSVTSLCRIDSAFLITTDADIRYSFDGLAWQTLTTDVPPFTPIWLGAIGDASIAVDATGRYAIHELTLTPPPELIEPTLVVPWIVNNEQWSSRVAFFNRGDTFREVLLRAVTSEGLVREATLDIPAKGVTARTADMLFPELSGYSLFVVSESSLITASFLTFNNEVQSGGESPSQTVGQPVDKTTDTLLFPYLPGDQVAAVVLVAPEARADRTPVLLQRYRLDGTLIDEASIELTGSQPTALLMSDTFPQAIDDDETEFAVRATARNGALLSGTTFVFNQNRQPSMAAALPLEVTP</sequence>
<reference evidence="2" key="1">
    <citation type="submission" date="2021-03" db="EMBL/GenBank/DDBJ databases">
        <title>Acanthopleuribacteraceae sp. M133.</title>
        <authorList>
            <person name="Wang G."/>
        </authorList>
    </citation>
    <scope>NUCLEOTIDE SEQUENCE</scope>
    <source>
        <strain evidence="2">M133</strain>
    </source>
</reference>
<evidence type="ECO:0000313" key="2">
    <source>
        <dbReference type="EMBL" id="QTD50086.1"/>
    </source>
</evidence>
<feature type="chain" id="PRO_5035321233" description="Photosynthesis system II assembly factor Ycf48/Hcf136-like domain-containing protein" evidence="1">
    <location>
        <begin position="28"/>
        <end position="801"/>
    </location>
</feature>
<evidence type="ECO:0008006" key="4">
    <source>
        <dbReference type="Google" id="ProtNLM"/>
    </source>
</evidence>
<keyword evidence="1" id="KW-0732">Signal</keyword>
<protein>
    <recommendedName>
        <fullName evidence="4">Photosynthesis system II assembly factor Ycf48/Hcf136-like domain-containing protein</fullName>
    </recommendedName>
</protein>
<evidence type="ECO:0000256" key="1">
    <source>
        <dbReference type="SAM" id="SignalP"/>
    </source>
</evidence>
<dbReference type="KEGG" id="scor:J3U87_31260"/>
<feature type="signal peptide" evidence="1">
    <location>
        <begin position="1"/>
        <end position="27"/>
    </location>
</feature>
<dbReference type="Proteomes" id="UP000663929">
    <property type="component" value="Chromosome"/>
</dbReference>
<organism evidence="2 3">
    <name type="scientific">Sulfidibacter corallicola</name>
    <dbReference type="NCBI Taxonomy" id="2818388"/>
    <lineage>
        <taxon>Bacteria</taxon>
        <taxon>Pseudomonadati</taxon>
        <taxon>Acidobacteriota</taxon>
        <taxon>Holophagae</taxon>
        <taxon>Acanthopleuribacterales</taxon>
        <taxon>Acanthopleuribacteraceae</taxon>
        <taxon>Sulfidibacter</taxon>
    </lineage>
</organism>
<dbReference type="AlphaFoldDB" id="A0A8A4TJI8"/>
<evidence type="ECO:0000313" key="3">
    <source>
        <dbReference type="Proteomes" id="UP000663929"/>
    </source>
</evidence>
<proteinExistence type="predicted"/>
<dbReference type="RefSeq" id="WP_237379716.1">
    <property type="nucleotide sequence ID" value="NZ_CP071793.1"/>
</dbReference>